<dbReference type="Proteomes" id="UP000236023">
    <property type="component" value="Unassembled WGS sequence"/>
</dbReference>
<evidence type="ECO:0000313" key="5">
    <source>
        <dbReference type="Proteomes" id="UP000236023"/>
    </source>
</evidence>
<evidence type="ECO:0000259" key="3">
    <source>
        <dbReference type="Pfam" id="PF03364"/>
    </source>
</evidence>
<dbReference type="InterPro" id="IPR044996">
    <property type="entry name" value="COQ10-like"/>
</dbReference>
<reference evidence="4 5" key="1">
    <citation type="submission" date="2018-01" db="EMBL/GenBank/DDBJ databases">
        <title>Denitrification phenotypes of diverse strains of Pseudomonas stutzeri.</title>
        <authorList>
            <person name="Milligan D.A."/>
            <person name="Bergaust L."/>
            <person name="Bakken L.R."/>
            <person name="Frostegard A."/>
        </authorList>
    </citation>
    <scope>NUCLEOTIDE SEQUENCE [LARGE SCALE GENOMIC DNA]</scope>
    <source>
        <strain evidence="4 5">24a75</strain>
    </source>
</reference>
<dbReference type="Pfam" id="PF03364">
    <property type="entry name" value="Polyketide_cyc"/>
    <property type="match status" value="1"/>
</dbReference>
<dbReference type="RefSeq" id="WP_037043483.1">
    <property type="nucleotide sequence ID" value="NZ_JAMOHU010000022.1"/>
</dbReference>
<gene>
    <name evidence="4" type="ORF">CXK94_18240</name>
</gene>
<comment type="caution">
    <text evidence="4">The sequence shown here is derived from an EMBL/GenBank/DDBJ whole genome shotgun (WGS) entry which is preliminary data.</text>
</comment>
<dbReference type="AlphaFoldDB" id="A0A2N8SVF3"/>
<accession>A0A2N8SVF3</accession>
<dbReference type="EMBL" id="POUT01000012">
    <property type="protein sequence ID" value="PNG06439.1"/>
    <property type="molecule type" value="Genomic_DNA"/>
</dbReference>
<protein>
    <submittedName>
        <fullName evidence="4">Ubiquinone-binding protein</fullName>
    </submittedName>
</protein>
<comment type="similarity">
    <text evidence="1">Belongs to the ribosome association toxin RatA family.</text>
</comment>
<evidence type="ECO:0000256" key="1">
    <source>
        <dbReference type="ARBA" id="ARBA00008918"/>
    </source>
</evidence>
<dbReference type="Gene3D" id="3.30.530.20">
    <property type="match status" value="1"/>
</dbReference>
<dbReference type="PANTHER" id="PTHR12901">
    <property type="entry name" value="SPERM PROTEIN HOMOLOG"/>
    <property type="match status" value="1"/>
</dbReference>
<dbReference type="PANTHER" id="PTHR12901:SF10">
    <property type="entry name" value="COENZYME Q-BINDING PROTEIN COQ10, MITOCHONDRIAL"/>
    <property type="match status" value="1"/>
</dbReference>
<keyword evidence="4" id="KW-0830">Ubiquinone</keyword>
<dbReference type="FunFam" id="3.30.530.20:FF:000061">
    <property type="entry name" value="Ribosome association toxin RatA"/>
    <property type="match status" value="1"/>
</dbReference>
<dbReference type="GO" id="GO:0048039">
    <property type="term" value="F:ubiquinone binding"/>
    <property type="evidence" value="ECO:0007669"/>
    <property type="project" value="InterPro"/>
</dbReference>
<dbReference type="InterPro" id="IPR023393">
    <property type="entry name" value="START-like_dom_sf"/>
</dbReference>
<keyword evidence="2" id="KW-1277">Toxin-antitoxin system</keyword>
<evidence type="ECO:0000313" key="4">
    <source>
        <dbReference type="EMBL" id="PNG06439.1"/>
    </source>
</evidence>
<name>A0A2N8SVF3_STUST</name>
<dbReference type="InterPro" id="IPR005031">
    <property type="entry name" value="COQ10_START"/>
</dbReference>
<organism evidence="4 5">
    <name type="scientific">Stutzerimonas stutzeri</name>
    <name type="common">Pseudomonas stutzeri</name>
    <dbReference type="NCBI Taxonomy" id="316"/>
    <lineage>
        <taxon>Bacteria</taxon>
        <taxon>Pseudomonadati</taxon>
        <taxon>Pseudomonadota</taxon>
        <taxon>Gammaproteobacteria</taxon>
        <taxon>Pseudomonadales</taxon>
        <taxon>Pseudomonadaceae</taxon>
        <taxon>Stutzerimonas</taxon>
    </lineage>
</organism>
<dbReference type="GO" id="GO:0045333">
    <property type="term" value="P:cellular respiration"/>
    <property type="evidence" value="ECO:0007669"/>
    <property type="project" value="InterPro"/>
</dbReference>
<dbReference type="SUPFAM" id="SSF55961">
    <property type="entry name" value="Bet v1-like"/>
    <property type="match status" value="1"/>
</dbReference>
<feature type="domain" description="Coenzyme Q-binding protein COQ10 START" evidence="3">
    <location>
        <begin position="11"/>
        <end position="136"/>
    </location>
</feature>
<evidence type="ECO:0000256" key="2">
    <source>
        <dbReference type="ARBA" id="ARBA00022649"/>
    </source>
</evidence>
<dbReference type="CDD" id="cd07813">
    <property type="entry name" value="COQ10p_like"/>
    <property type="match status" value="1"/>
</dbReference>
<proteinExistence type="inferred from homology"/>
<sequence length="144" mass="15794">MTTHIQRSALLPYPAQALFDMVNDVASYPQFLPWCSATEVLSSSDTEMQASMTVAKAGLSQRFMTRNALQGGKRIEMTLEEGPFSHLHGIWEFKALGEKACKISLDLTFDYAGPVVKATLGPLFNQAANTLVDAFCARAKQLYG</sequence>